<comment type="similarity">
    <text evidence="1 5 6">Belongs to the universal ribosomal protein uS2 family.</text>
</comment>
<dbReference type="FunFam" id="3.40.50.10490:FF:000030">
    <property type="entry name" value="30S ribosomal protein S2"/>
    <property type="match status" value="1"/>
</dbReference>
<dbReference type="Gene3D" id="3.40.50.10490">
    <property type="entry name" value="Glucose-6-phosphate isomerase like protein, domain 1"/>
    <property type="match status" value="1"/>
</dbReference>
<evidence type="ECO:0000256" key="7">
    <source>
        <dbReference type="SAM" id="MobiDB-lite"/>
    </source>
</evidence>
<evidence type="ECO:0000256" key="2">
    <source>
        <dbReference type="ARBA" id="ARBA00022980"/>
    </source>
</evidence>
<dbReference type="GO" id="GO:0003735">
    <property type="term" value="F:structural constituent of ribosome"/>
    <property type="evidence" value="ECO:0007669"/>
    <property type="project" value="InterPro"/>
</dbReference>
<dbReference type="RefSeq" id="WP_052721491.1">
    <property type="nucleotide sequence ID" value="NZ_CP009507.1"/>
</dbReference>
<sequence>MEEIEQTGQEETGAQPMPEEDVVAEAKTAPEKEAAVKTGSIPSESEDETASHKEGSTSLVSIDEYLAAGVHIGTQQKTQDMMRFVYRVRTDGLYVLDIQSTDERVRVASKLLSHYDSSRILVVSSRQYGQHPARMFSRALGTKAMLGRFIPGSLTNPQIHGFFEPDVIIVTDPAGDAQVLKEASSIGVPVVALCDTNNLTSNVDLVIPTNNKGRKALSLVYWLLAREVSRLNDTPFNYELTDFETPL</sequence>
<dbReference type="PROSITE" id="PS00962">
    <property type="entry name" value="RIBOSOMAL_S2_1"/>
    <property type="match status" value="1"/>
</dbReference>
<reference evidence="8 9" key="1">
    <citation type="submission" date="2014-07" db="EMBL/GenBank/DDBJ databases">
        <title>Methanogenic archaea and the global carbon cycle.</title>
        <authorList>
            <person name="Henriksen J.R."/>
            <person name="Luke J."/>
            <person name="Reinhart S."/>
            <person name="Benedict M.N."/>
            <person name="Youngblut N.D."/>
            <person name="Metcalf M.E."/>
            <person name="Whitaker R.J."/>
            <person name="Metcalf W.W."/>
        </authorList>
    </citation>
    <scope>NUCLEOTIDE SEQUENCE [LARGE SCALE GENOMIC DNA]</scope>
    <source>
        <strain evidence="8 9">HI350</strain>
    </source>
</reference>
<dbReference type="GO" id="GO:0006412">
    <property type="term" value="P:translation"/>
    <property type="evidence" value="ECO:0007669"/>
    <property type="project" value="UniProtKB-UniRule"/>
</dbReference>
<dbReference type="GO" id="GO:0015935">
    <property type="term" value="C:small ribosomal subunit"/>
    <property type="evidence" value="ECO:0007669"/>
    <property type="project" value="InterPro"/>
</dbReference>
<dbReference type="InterPro" id="IPR023454">
    <property type="entry name" value="Ribosomal_uS2_arc"/>
</dbReference>
<accession>A0A0E3LA05</accession>
<dbReference type="PATRIC" id="fig|1434119.4.peg.627"/>
<evidence type="ECO:0000256" key="1">
    <source>
        <dbReference type="ARBA" id="ARBA00006242"/>
    </source>
</evidence>
<dbReference type="NCBIfam" id="TIGR01012">
    <property type="entry name" value="uS2_euk_arch"/>
    <property type="match status" value="1"/>
</dbReference>
<dbReference type="HAMAP" id="MF_00291_A">
    <property type="entry name" value="Ribosomal_uS2_A"/>
    <property type="match status" value="1"/>
</dbReference>
<evidence type="ECO:0000313" key="8">
    <source>
        <dbReference type="EMBL" id="AKB31181.1"/>
    </source>
</evidence>
<dbReference type="InterPro" id="IPR018130">
    <property type="entry name" value="Ribosomal_uS2_CS"/>
</dbReference>
<dbReference type="HOGENOM" id="CLU_058171_3_0_2"/>
<dbReference type="PROSITE" id="PS00963">
    <property type="entry name" value="RIBOSOMAL_S2_2"/>
    <property type="match status" value="1"/>
</dbReference>
<name>A0A0E3LA05_9EURY</name>
<dbReference type="InterPro" id="IPR001865">
    <property type="entry name" value="Ribosomal_uS2"/>
</dbReference>
<dbReference type="KEGG" id="msz:MSSIH_0491"/>
<dbReference type="PANTHER" id="PTHR11489">
    <property type="entry name" value="40S RIBOSOMAL PROTEIN SA"/>
    <property type="match status" value="1"/>
</dbReference>
<evidence type="ECO:0000256" key="5">
    <source>
        <dbReference type="HAMAP-Rule" id="MF_00291"/>
    </source>
</evidence>
<organism evidence="8 9">
    <name type="scientific">Methanosarcina siciliae HI350</name>
    <dbReference type="NCBI Taxonomy" id="1434119"/>
    <lineage>
        <taxon>Archaea</taxon>
        <taxon>Methanobacteriati</taxon>
        <taxon>Methanobacteriota</taxon>
        <taxon>Stenosarchaea group</taxon>
        <taxon>Methanomicrobia</taxon>
        <taxon>Methanosarcinales</taxon>
        <taxon>Methanosarcinaceae</taxon>
        <taxon>Methanosarcina</taxon>
    </lineage>
</organism>
<dbReference type="InterPro" id="IPR005707">
    <property type="entry name" value="Ribosomal_uS2_euk/arc"/>
</dbReference>
<evidence type="ECO:0000313" key="9">
    <source>
        <dbReference type="Proteomes" id="UP000033092"/>
    </source>
</evidence>
<keyword evidence="3 5" id="KW-0687">Ribonucleoprotein</keyword>
<dbReference type="SUPFAM" id="SSF52313">
    <property type="entry name" value="Ribosomal protein S2"/>
    <property type="match status" value="1"/>
</dbReference>
<dbReference type="PRINTS" id="PR00395">
    <property type="entry name" value="RIBOSOMALS2"/>
</dbReference>
<dbReference type="AlphaFoldDB" id="A0A0E3LA05"/>
<evidence type="ECO:0000256" key="4">
    <source>
        <dbReference type="ARBA" id="ARBA00035256"/>
    </source>
</evidence>
<evidence type="ECO:0000256" key="3">
    <source>
        <dbReference type="ARBA" id="ARBA00023274"/>
    </source>
</evidence>
<dbReference type="Proteomes" id="UP000033092">
    <property type="component" value="Chromosome"/>
</dbReference>
<dbReference type="GeneID" id="24859283"/>
<dbReference type="InterPro" id="IPR023591">
    <property type="entry name" value="Ribosomal_uS2_flav_dom_sf"/>
</dbReference>
<dbReference type="EMBL" id="CP009507">
    <property type="protein sequence ID" value="AKB31181.1"/>
    <property type="molecule type" value="Genomic_DNA"/>
</dbReference>
<dbReference type="Pfam" id="PF00318">
    <property type="entry name" value="Ribosomal_S2"/>
    <property type="match status" value="2"/>
</dbReference>
<dbReference type="GeneID" id="41604457"/>
<evidence type="ECO:0000256" key="6">
    <source>
        <dbReference type="RuleBase" id="RU003631"/>
    </source>
</evidence>
<feature type="compositionally biased region" description="Low complexity" evidence="7">
    <location>
        <begin position="1"/>
        <end position="13"/>
    </location>
</feature>
<protein>
    <recommendedName>
        <fullName evidence="4 5">Small ribosomal subunit protein uS2</fullName>
    </recommendedName>
</protein>
<gene>
    <name evidence="5" type="primary">rps2</name>
    <name evidence="8" type="ORF">MSSIH_0491</name>
</gene>
<feature type="region of interest" description="Disordered" evidence="7">
    <location>
        <begin position="1"/>
        <end position="56"/>
    </location>
</feature>
<proteinExistence type="inferred from homology"/>
<keyword evidence="2 5" id="KW-0689">Ribosomal protein</keyword>